<proteinExistence type="predicted"/>
<organism evidence="2 3">
    <name type="scientific">Pyronema omphalodes (strain CBS 100304)</name>
    <name type="common">Pyronema confluens</name>
    <dbReference type="NCBI Taxonomy" id="1076935"/>
    <lineage>
        <taxon>Eukaryota</taxon>
        <taxon>Fungi</taxon>
        <taxon>Dikarya</taxon>
        <taxon>Ascomycota</taxon>
        <taxon>Pezizomycotina</taxon>
        <taxon>Pezizomycetes</taxon>
        <taxon>Pezizales</taxon>
        <taxon>Pyronemataceae</taxon>
        <taxon>Pyronema</taxon>
    </lineage>
</organism>
<keyword evidence="1" id="KW-0732">Signal</keyword>
<accession>U4KVH6</accession>
<dbReference type="EMBL" id="HF935219">
    <property type="protein sequence ID" value="CCX04906.1"/>
    <property type="molecule type" value="Genomic_DNA"/>
</dbReference>
<feature type="chain" id="PRO_5004650884" evidence="1">
    <location>
        <begin position="21"/>
        <end position="277"/>
    </location>
</feature>
<evidence type="ECO:0000313" key="2">
    <source>
        <dbReference type="EMBL" id="CCX04906.1"/>
    </source>
</evidence>
<keyword evidence="3" id="KW-1185">Reference proteome</keyword>
<dbReference type="OrthoDB" id="10394216at2759"/>
<reference evidence="2 3" key="1">
    <citation type="journal article" date="2013" name="PLoS Genet.">
        <title>The genome and development-dependent transcriptomes of Pyronema confluens: a window into fungal evolution.</title>
        <authorList>
            <person name="Traeger S."/>
            <person name="Altegoer F."/>
            <person name="Freitag M."/>
            <person name="Gabaldon T."/>
            <person name="Kempken F."/>
            <person name="Kumar A."/>
            <person name="Marcet-Houben M."/>
            <person name="Poggeler S."/>
            <person name="Stajich J.E."/>
            <person name="Nowrousian M."/>
        </authorList>
    </citation>
    <scope>NUCLEOTIDE SEQUENCE [LARGE SCALE GENOMIC DNA]</scope>
    <source>
        <strain evidence="3">CBS 100304</strain>
        <tissue evidence="2">Vegetative mycelium</tissue>
    </source>
</reference>
<dbReference type="Proteomes" id="UP000018144">
    <property type="component" value="Unassembled WGS sequence"/>
</dbReference>
<dbReference type="AlphaFoldDB" id="U4KVH6"/>
<gene>
    <name evidence="2" type="ORF">PCON_03903</name>
</gene>
<name>U4KVH6_PYROM</name>
<feature type="signal peptide" evidence="1">
    <location>
        <begin position="1"/>
        <end position="20"/>
    </location>
</feature>
<evidence type="ECO:0000313" key="3">
    <source>
        <dbReference type="Proteomes" id="UP000018144"/>
    </source>
</evidence>
<evidence type="ECO:0000256" key="1">
    <source>
        <dbReference type="SAM" id="SignalP"/>
    </source>
</evidence>
<protein>
    <submittedName>
        <fullName evidence="2">Uncharacterized protein</fullName>
    </submittedName>
</protein>
<sequence length="277" mass="32492">MLKRGFLFVFGLLLLQLVTSEEGSDVYNEPYEWKPVMSRCHHFTKIYHELEFDHDKIKSQYPNSFTTNHKAHMPLFSWCCEYLSQGNHPVSKEWDQWWNATEGVTDFDRLYMGGLKLEVTDPDPGEKAAINQVFDLITLTGQLDAQPINVFTWKVLLSLYRGKRADQKLKDFLTTNYGDLNINISGDLSTDSWLEKVITESILPAELRRNKERKLTPVLSIPDWEYWGESKESISWRFAKYLWHGYVDHRGDGEATWKDHTHDVEFGVYANHRHDEL</sequence>